<dbReference type="Pfam" id="PF04321">
    <property type="entry name" value="RmlD_sub_bind"/>
    <property type="match status" value="1"/>
</dbReference>
<dbReference type="NCBIfam" id="TIGR01214">
    <property type="entry name" value="rmlD"/>
    <property type="match status" value="1"/>
</dbReference>
<accession>H5S871</accession>
<dbReference type="GO" id="GO:0008831">
    <property type="term" value="F:dTDP-4-dehydrorhamnose reductase activity"/>
    <property type="evidence" value="ECO:0007669"/>
    <property type="project" value="UniProtKB-EC"/>
</dbReference>
<evidence type="ECO:0000313" key="8">
    <source>
        <dbReference type="EMBL" id="BAL52357.1"/>
    </source>
</evidence>
<evidence type="ECO:0000259" key="7">
    <source>
        <dbReference type="Pfam" id="PF04321"/>
    </source>
</evidence>
<dbReference type="SUPFAM" id="SSF51735">
    <property type="entry name" value="NAD(P)-binding Rossmann-fold domains"/>
    <property type="match status" value="1"/>
</dbReference>
<dbReference type="EC" id="1.1.1.133" evidence="3 6"/>
<sequence>MAKYLILGRTGQLGQAFAQRLGGEAVALSRAELDLAAGGLATEVLAAYRPQVVLNCAAYNHVDQAEQEPQQAFAVNALGVRELARACEKRGVFLVHFSTDYVFGLETGRRHPYTENDQPGPVNVYGVSKLAGEYFVRSITPYHLIVRTCGLYGRPGQGGKRTNFVELILHQAATTPILHVVADQVCSPTCVPDLVDAVLQCLERGLTGLVHLANEGAVSWYEFAQGILQVARLSVELRPISWRDRPSLARRPEYSALASMRQDAPRLRYWQFALQDYLATRAAAGWHS</sequence>
<dbReference type="EMBL" id="AP011626">
    <property type="protein sequence ID" value="BAL52357.1"/>
    <property type="molecule type" value="Genomic_DNA"/>
</dbReference>
<dbReference type="InterPro" id="IPR036291">
    <property type="entry name" value="NAD(P)-bd_dom_sf"/>
</dbReference>
<evidence type="ECO:0000256" key="3">
    <source>
        <dbReference type="ARBA" id="ARBA00012929"/>
    </source>
</evidence>
<name>H5S871_9BACT</name>
<dbReference type="CDD" id="cd05254">
    <property type="entry name" value="dTDP_HR_like_SDR_e"/>
    <property type="match status" value="1"/>
</dbReference>
<comment type="pathway">
    <text evidence="1 6">Carbohydrate biosynthesis; dTDP-L-rhamnose biosynthesis.</text>
</comment>
<dbReference type="Gene3D" id="3.90.25.10">
    <property type="entry name" value="UDP-galactose 4-epimerase, domain 1"/>
    <property type="match status" value="1"/>
</dbReference>
<evidence type="ECO:0000256" key="1">
    <source>
        <dbReference type="ARBA" id="ARBA00004781"/>
    </source>
</evidence>
<comment type="function">
    <text evidence="6">Catalyzes the reduction of dTDP-6-deoxy-L-lyxo-4-hexulose to yield dTDP-L-rhamnose.</text>
</comment>
<reference evidence="8" key="2">
    <citation type="journal article" date="2012" name="PLoS ONE">
        <title>A Deeply Branching Thermophilic Bacterium with an Ancient Acetyl-CoA Pathway Dominates a Subsurface Ecosystem.</title>
        <authorList>
            <person name="Takami H."/>
            <person name="Noguchi H."/>
            <person name="Takaki Y."/>
            <person name="Uchiyama I."/>
            <person name="Toyoda A."/>
            <person name="Nishi S."/>
            <person name="Chee G.-J."/>
            <person name="Arai W."/>
            <person name="Nunoura T."/>
            <person name="Itoh T."/>
            <person name="Hattori M."/>
            <person name="Takai K."/>
        </authorList>
    </citation>
    <scope>NUCLEOTIDE SEQUENCE</scope>
</reference>
<dbReference type="InterPro" id="IPR005913">
    <property type="entry name" value="dTDP_dehydrorham_reduct"/>
</dbReference>
<evidence type="ECO:0000256" key="6">
    <source>
        <dbReference type="RuleBase" id="RU364082"/>
    </source>
</evidence>
<dbReference type="Gene3D" id="3.40.50.720">
    <property type="entry name" value="NAD(P)-binding Rossmann-like Domain"/>
    <property type="match status" value="1"/>
</dbReference>
<comment type="similarity">
    <text evidence="2 6">Belongs to the dTDP-4-dehydrorhamnose reductase family.</text>
</comment>
<dbReference type="AlphaFoldDB" id="H5S871"/>
<dbReference type="PANTHER" id="PTHR10491:SF4">
    <property type="entry name" value="METHIONINE ADENOSYLTRANSFERASE 2 SUBUNIT BETA"/>
    <property type="match status" value="1"/>
</dbReference>
<feature type="domain" description="RmlD-like substrate binding" evidence="7">
    <location>
        <begin position="4"/>
        <end position="280"/>
    </location>
</feature>
<evidence type="ECO:0000256" key="2">
    <source>
        <dbReference type="ARBA" id="ARBA00010944"/>
    </source>
</evidence>
<gene>
    <name evidence="8" type="ORF">HGMM_F01A04C04</name>
</gene>
<evidence type="ECO:0000256" key="5">
    <source>
        <dbReference type="ARBA" id="ARBA00048200"/>
    </source>
</evidence>
<dbReference type="GO" id="GO:0019305">
    <property type="term" value="P:dTDP-rhamnose biosynthetic process"/>
    <property type="evidence" value="ECO:0007669"/>
    <property type="project" value="UniProtKB-UniPathway"/>
</dbReference>
<keyword evidence="6" id="KW-0560">Oxidoreductase</keyword>
<protein>
    <recommendedName>
        <fullName evidence="4 6">dTDP-4-dehydrorhamnose reductase</fullName>
        <ecNumber evidence="3 6">1.1.1.133</ecNumber>
    </recommendedName>
</protein>
<evidence type="ECO:0000256" key="4">
    <source>
        <dbReference type="ARBA" id="ARBA00017099"/>
    </source>
</evidence>
<dbReference type="UniPathway" id="UPA00124"/>
<reference evidence="8" key="1">
    <citation type="journal article" date="2005" name="Environ. Microbiol.">
        <title>Genetic and functional properties of uncultivated thermophilic crenarchaeotes from a subsurface gold mine as revealed by analysis of genome fragments.</title>
        <authorList>
            <person name="Nunoura T."/>
            <person name="Hirayama H."/>
            <person name="Takami H."/>
            <person name="Oida H."/>
            <person name="Nishi S."/>
            <person name="Shimamura S."/>
            <person name="Suzuki Y."/>
            <person name="Inagaki F."/>
            <person name="Takai K."/>
            <person name="Nealson K.H."/>
            <person name="Horikoshi K."/>
        </authorList>
    </citation>
    <scope>NUCLEOTIDE SEQUENCE</scope>
</reference>
<proteinExistence type="inferred from homology"/>
<comment type="catalytic activity">
    <reaction evidence="5">
        <text>dTDP-beta-L-rhamnose + NADP(+) = dTDP-4-dehydro-beta-L-rhamnose + NADPH + H(+)</text>
        <dbReference type="Rhea" id="RHEA:21796"/>
        <dbReference type="ChEBI" id="CHEBI:15378"/>
        <dbReference type="ChEBI" id="CHEBI:57510"/>
        <dbReference type="ChEBI" id="CHEBI:57783"/>
        <dbReference type="ChEBI" id="CHEBI:58349"/>
        <dbReference type="ChEBI" id="CHEBI:62830"/>
        <dbReference type="EC" id="1.1.1.133"/>
    </reaction>
</comment>
<dbReference type="InterPro" id="IPR029903">
    <property type="entry name" value="RmlD-like-bd"/>
</dbReference>
<dbReference type="PANTHER" id="PTHR10491">
    <property type="entry name" value="DTDP-4-DEHYDRORHAMNOSE REDUCTASE"/>
    <property type="match status" value="1"/>
</dbReference>
<organism evidence="8">
    <name type="scientific">uncultured Planctomycetota bacterium</name>
    <dbReference type="NCBI Taxonomy" id="120965"/>
    <lineage>
        <taxon>Bacteria</taxon>
        <taxon>Pseudomonadati</taxon>
        <taxon>Planctomycetota</taxon>
        <taxon>environmental samples</taxon>
    </lineage>
</organism>
<keyword evidence="6" id="KW-0521">NADP</keyword>